<sequence length="156" mass="16826">MVQELALEFGMLAPQDLNDGMGIEPRIERIPCQVGDRRRHHAAVHGHQVSKQPPAEGALVGKAQHGPVVEQGGDPDVVGARHCSQQHLPAHAQVHHKRAIRAIQRQPQVLAAPVGSGNPRAQQPRRQVGGSGLVAPNRPGVMDPDRGQRLAHHMGR</sequence>
<accession>A0ABY6RFL9</accession>
<organism evidence="2 3">
    <name type="scientific">Mycobacterium persicum</name>
    <dbReference type="NCBI Taxonomy" id="1487726"/>
    <lineage>
        <taxon>Bacteria</taxon>
        <taxon>Bacillati</taxon>
        <taxon>Actinomycetota</taxon>
        <taxon>Actinomycetes</taxon>
        <taxon>Mycobacteriales</taxon>
        <taxon>Mycobacteriaceae</taxon>
        <taxon>Mycobacterium</taxon>
    </lineage>
</organism>
<evidence type="ECO:0000313" key="3">
    <source>
        <dbReference type="Proteomes" id="UP000271464"/>
    </source>
</evidence>
<dbReference type="Proteomes" id="UP000271464">
    <property type="component" value="Unassembled WGS sequence"/>
</dbReference>
<reference evidence="2 3" key="1">
    <citation type="submission" date="2018-09" db="EMBL/GenBank/DDBJ databases">
        <authorList>
            <person name="Tagini F."/>
        </authorList>
    </citation>
    <scope>NUCLEOTIDE SEQUENCE [LARGE SCALE GENOMIC DNA]</scope>
    <source>
        <strain evidence="2 3">MK4</strain>
    </source>
</reference>
<protein>
    <submittedName>
        <fullName evidence="2">Uncharacterized protein</fullName>
    </submittedName>
</protein>
<name>A0ABY6RFL9_9MYCO</name>
<gene>
    <name evidence="2" type="ORF">LAUMK4_01596</name>
</gene>
<keyword evidence="3" id="KW-1185">Reference proteome</keyword>
<evidence type="ECO:0000256" key="1">
    <source>
        <dbReference type="SAM" id="MobiDB-lite"/>
    </source>
</evidence>
<feature type="region of interest" description="Disordered" evidence="1">
    <location>
        <begin position="112"/>
        <end position="156"/>
    </location>
</feature>
<dbReference type="EMBL" id="UPHM01000029">
    <property type="protein sequence ID" value="VAZ90994.1"/>
    <property type="molecule type" value="Genomic_DNA"/>
</dbReference>
<evidence type="ECO:0000313" key="2">
    <source>
        <dbReference type="EMBL" id="VAZ90994.1"/>
    </source>
</evidence>
<proteinExistence type="predicted"/>
<comment type="caution">
    <text evidence="2">The sequence shown here is derived from an EMBL/GenBank/DDBJ whole genome shotgun (WGS) entry which is preliminary data.</text>
</comment>